<proteinExistence type="predicted"/>
<gene>
    <name evidence="2" type="ORF">CERZMDRAFT_60934</name>
</gene>
<dbReference type="InterPro" id="IPR001509">
    <property type="entry name" value="Epimerase_deHydtase"/>
</dbReference>
<dbReference type="SUPFAM" id="SSF51735">
    <property type="entry name" value="NAD(P)-binding Rossmann-fold domains"/>
    <property type="match status" value="1"/>
</dbReference>
<organism evidence="2 3">
    <name type="scientific">Cercospora zeae-maydis SCOH1-5</name>
    <dbReference type="NCBI Taxonomy" id="717836"/>
    <lineage>
        <taxon>Eukaryota</taxon>
        <taxon>Fungi</taxon>
        <taxon>Dikarya</taxon>
        <taxon>Ascomycota</taxon>
        <taxon>Pezizomycotina</taxon>
        <taxon>Dothideomycetes</taxon>
        <taxon>Dothideomycetidae</taxon>
        <taxon>Mycosphaerellales</taxon>
        <taxon>Mycosphaerellaceae</taxon>
        <taxon>Cercospora</taxon>
    </lineage>
</organism>
<reference evidence="2" key="1">
    <citation type="journal article" date="2020" name="Stud. Mycol.">
        <title>101 Dothideomycetes genomes: a test case for predicting lifestyles and emergence of pathogens.</title>
        <authorList>
            <person name="Haridas S."/>
            <person name="Albert R."/>
            <person name="Binder M."/>
            <person name="Bloem J."/>
            <person name="Labutti K."/>
            <person name="Salamov A."/>
            <person name="Andreopoulos B."/>
            <person name="Baker S."/>
            <person name="Barry K."/>
            <person name="Bills G."/>
            <person name="Bluhm B."/>
            <person name="Cannon C."/>
            <person name="Castanera R."/>
            <person name="Culley D."/>
            <person name="Daum C."/>
            <person name="Ezra D."/>
            <person name="Gonzalez J."/>
            <person name="Henrissat B."/>
            <person name="Kuo A."/>
            <person name="Liang C."/>
            <person name="Lipzen A."/>
            <person name="Lutzoni F."/>
            <person name="Magnuson J."/>
            <person name="Mondo S."/>
            <person name="Nolan M."/>
            <person name="Ohm R."/>
            <person name="Pangilinan J."/>
            <person name="Park H.-J."/>
            <person name="Ramirez L."/>
            <person name="Alfaro M."/>
            <person name="Sun H."/>
            <person name="Tritt A."/>
            <person name="Yoshinaga Y."/>
            <person name="Zwiers L.-H."/>
            <person name="Turgeon B."/>
            <person name="Goodwin S."/>
            <person name="Spatafora J."/>
            <person name="Crous P."/>
            <person name="Grigoriev I."/>
        </authorList>
    </citation>
    <scope>NUCLEOTIDE SEQUENCE</scope>
    <source>
        <strain evidence="2">SCOH1-5</strain>
    </source>
</reference>
<dbReference type="Gene3D" id="3.40.50.720">
    <property type="entry name" value="NAD(P)-binding Rossmann-like Domain"/>
    <property type="match status" value="2"/>
</dbReference>
<dbReference type="InterPro" id="IPR051783">
    <property type="entry name" value="NAD(P)-dependent_oxidoreduct"/>
</dbReference>
<protein>
    <recommendedName>
        <fullName evidence="1">NAD-dependent epimerase/dehydratase domain-containing protein</fullName>
    </recommendedName>
</protein>
<evidence type="ECO:0000259" key="1">
    <source>
        <dbReference type="Pfam" id="PF01370"/>
    </source>
</evidence>
<dbReference type="Proteomes" id="UP000799539">
    <property type="component" value="Unassembled WGS sequence"/>
</dbReference>
<dbReference type="GO" id="GO:0005737">
    <property type="term" value="C:cytoplasm"/>
    <property type="evidence" value="ECO:0007669"/>
    <property type="project" value="TreeGrafter"/>
</dbReference>
<keyword evidence="3" id="KW-1185">Reference proteome</keyword>
<dbReference type="EMBL" id="ML992684">
    <property type="protein sequence ID" value="KAF2209853.1"/>
    <property type="molecule type" value="Genomic_DNA"/>
</dbReference>
<dbReference type="GO" id="GO:0004029">
    <property type="term" value="F:aldehyde dehydrogenase (NAD+) activity"/>
    <property type="evidence" value="ECO:0007669"/>
    <property type="project" value="TreeGrafter"/>
</dbReference>
<evidence type="ECO:0000313" key="2">
    <source>
        <dbReference type="EMBL" id="KAF2209853.1"/>
    </source>
</evidence>
<dbReference type="OrthoDB" id="2130169at2759"/>
<feature type="domain" description="NAD-dependent epimerase/dehydratase" evidence="1">
    <location>
        <begin position="5"/>
        <end position="235"/>
    </location>
</feature>
<dbReference type="AlphaFoldDB" id="A0A6A6F8Y7"/>
<sequence>MAPKIFITGITGYIAGDAFYAIHKAHPDYEYSALIRTEEKAGKVRASYPDVRVVIGGLDDSSTIEEEAAKADIILHAADASDHEGAAKAIEAGILKGHTADSPGFWLHTGGTGILTYFDSSAERFGEEPDREFNDWSGVKELTTLPDDAFHRNVDKIVLEAGTKHGDVIKTALVCPPTIYGVGRGPVSGRGRQAYELTKTILKKGYAPIIGQGRAHWDNVHVHDLSEVFLALVDAAVERKLDSEIWGEKGYFFVANGRHVWGNLSRQIAQKASEAGYISKEFKEQKLSKDEAWELADFQALSWGLNSQGKAERARKVLNWQPKEGSLEDEVPHIIEQEKRRLQ</sequence>
<dbReference type="PANTHER" id="PTHR48079">
    <property type="entry name" value="PROTEIN YEEZ"/>
    <property type="match status" value="1"/>
</dbReference>
<name>A0A6A6F8Y7_9PEZI</name>
<evidence type="ECO:0000313" key="3">
    <source>
        <dbReference type="Proteomes" id="UP000799539"/>
    </source>
</evidence>
<accession>A0A6A6F8Y7</accession>
<dbReference type="Pfam" id="PF01370">
    <property type="entry name" value="Epimerase"/>
    <property type="match status" value="1"/>
</dbReference>
<dbReference type="InterPro" id="IPR036291">
    <property type="entry name" value="NAD(P)-bd_dom_sf"/>
</dbReference>
<dbReference type="PANTHER" id="PTHR48079:SF6">
    <property type="entry name" value="NAD(P)-BINDING DOMAIN-CONTAINING PROTEIN-RELATED"/>
    <property type="match status" value="1"/>
</dbReference>